<dbReference type="Proteomes" id="UP000054166">
    <property type="component" value="Unassembled WGS sequence"/>
</dbReference>
<organism evidence="3 4">
    <name type="scientific">Piloderma croceum (strain F 1598)</name>
    <dbReference type="NCBI Taxonomy" id="765440"/>
    <lineage>
        <taxon>Eukaryota</taxon>
        <taxon>Fungi</taxon>
        <taxon>Dikarya</taxon>
        <taxon>Basidiomycota</taxon>
        <taxon>Agaricomycotina</taxon>
        <taxon>Agaricomycetes</taxon>
        <taxon>Agaricomycetidae</taxon>
        <taxon>Atheliales</taxon>
        <taxon>Atheliaceae</taxon>
        <taxon>Piloderma</taxon>
    </lineage>
</organism>
<gene>
    <name evidence="3" type="ORF">PILCRDRAFT_805321</name>
</gene>
<evidence type="ECO:0000259" key="2">
    <source>
        <dbReference type="Pfam" id="PF13352"/>
    </source>
</evidence>
<sequence>MSSCSAINELLSRGLLTKDAGGRVVYKDGSPIRRVNGETFIQAYEREQKPQSHLVTVYESSDKSDSDDDEEVVYAIRGADYDSFEVERPAKQIATKRKLVMDGVYPPRLKDLKGSKENHPAKDPETGRLTRMTRNQPKPVGIPREIKKKVKVGDPVPVDVHKPRYDGGRDDQIIEDVLSPASKDILMRESGPLKTDGDKTFEKRPPRKSAISSHIDPFQILDHVLGTKVELCVGEVLGVSRELSGLLADSIRFKAQPSAPVGLATSFRTKTRGLLIKLSMQCDGLPIQAIIDTGSQLNIDPQNLDEARYEVLVTPDAVSPIDWDFDPSTWVAYEPPTSYLINHFEEATPEVDRRKSLSCDIPDWEGSRIMSLSHSSRKSWDITELRKVLTDEILRYASEYLPKWGTTECIKGLKLSNEKQTNPPSERSLPEMAMHLGRARVQHESDLPSLFTSPHSTRTEAEQLLMGQGDLTHFGNNQHLRHIIASSGSGVIVGHLPDQHGNPRTDVMLFNMGLLTSLAPNAPNSSIPLDPAPGIDIQHGLGILHFYPNLGAEPLHNWQIPLFVPPVVASVPPESAVNSFPEVPHNSLAESSVSLASPHPHRPQLRSRPFSYSNNHDSDFDYSSDTVSTDELTEDDEIAISCIHCLTTHFGSCPRLPRQSIILNRISSNGSISSDIETQSIPELECLSGSSDSDSGSTCSLPDERFRPGKRNRSLTQIMTASRARRLRDWRKYDQDLEEEKRSFRREEMLRGLNHIVNEQHRSPTPELLVGPASAQMSFNDLDSSLVASEFSSSYVNTVNPRMLKRRRILNGILDIAQREITPDSSYSPEQILNINRSRQVASGRLAFPEEDENVPKSILNPSSMEVFSVILPSAPPSPNRRSTVSLPLEDTLDNYPIIPVFSSNRDLSPQLEYPESPL</sequence>
<feature type="non-terminal residue" evidence="3">
    <location>
        <position position="919"/>
    </location>
</feature>
<feature type="compositionally biased region" description="Polar residues" evidence="1">
    <location>
        <begin position="610"/>
        <end position="627"/>
    </location>
</feature>
<dbReference type="HOGENOM" id="CLU_317276_0_0_1"/>
<evidence type="ECO:0000313" key="3">
    <source>
        <dbReference type="EMBL" id="KIM71157.1"/>
    </source>
</evidence>
<feature type="compositionally biased region" description="Basic and acidic residues" evidence="1">
    <location>
        <begin position="195"/>
        <end position="204"/>
    </location>
</feature>
<accession>A0A0C3B1P6</accession>
<dbReference type="AlphaFoldDB" id="A0A0C3B1P6"/>
<dbReference type="InterPro" id="IPR025165">
    <property type="entry name" value="DUF4100"/>
</dbReference>
<feature type="region of interest" description="Disordered" evidence="1">
    <location>
        <begin position="591"/>
        <end position="627"/>
    </location>
</feature>
<name>A0A0C3B1P6_PILCF</name>
<reference evidence="3 4" key="1">
    <citation type="submission" date="2014-04" db="EMBL/GenBank/DDBJ databases">
        <authorList>
            <consortium name="DOE Joint Genome Institute"/>
            <person name="Kuo A."/>
            <person name="Tarkka M."/>
            <person name="Buscot F."/>
            <person name="Kohler A."/>
            <person name="Nagy L.G."/>
            <person name="Floudas D."/>
            <person name="Copeland A."/>
            <person name="Barry K.W."/>
            <person name="Cichocki N."/>
            <person name="Veneault-Fourrey C."/>
            <person name="LaButti K."/>
            <person name="Lindquist E.A."/>
            <person name="Lipzen A."/>
            <person name="Lundell T."/>
            <person name="Morin E."/>
            <person name="Murat C."/>
            <person name="Sun H."/>
            <person name="Tunlid A."/>
            <person name="Henrissat B."/>
            <person name="Grigoriev I.V."/>
            <person name="Hibbett D.S."/>
            <person name="Martin F."/>
            <person name="Nordberg H.P."/>
            <person name="Cantor M.N."/>
            <person name="Hua S.X."/>
        </authorList>
    </citation>
    <scope>NUCLEOTIDE SEQUENCE [LARGE SCALE GENOMIC DNA]</scope>
    <source>
        <strain evidence="3 4">F 1598</strain>
    </source>
</reference>
<proteinExistence type="predicted"/>
<feature type="region of interest" description="Disordered" evidence="1">
    <location>
        <begin position="189"/>
        <end position="209"/>
    </location>
</feature>
<feature type="domain" description="DUF4100" evidence="2">
    <location>
        <begin position="22"/>
        <end position="254"/>
    </location>
</feature>
<keyword evidence="4" id="KW-1185">Reference proteome</keyword>
<feature type="compositionally biased region" description="Basic and acidic residues" evidence="1">
    <location>
        <begin position="108"/>
        <end position="128"/>
    </location>
</feature>
<dbReference type="InParanoid" id="A0A0C3B1P6"/>
<reference evidence="4" key="2">
    <citation type="submission" date="2015-01" db="EMBL/GenBank/DDBJ databases">
        <title>Evolutionary Origins and Diversification of the Mycorrhizal Mutualists.</title>
        <authorList>
            <consortium name="DOE Joint Genome Institute"/>
            <consortium name="Mycorrhizal Genomics Consortium"/>
            <person name="Kohler A."/>
            <person name="Kuo A."/>
            <person name="Nagy L.G."/>
            <person name="Floudas D."/>
            <person name="Copeland A."/>
            <person name="Barry K.W."/>
            <person name="Cichocki N."/>
            <person name="Veneault-Fourrey C."/>
            <person name="LaButti K."/>
            <person name="Lindquist E.A."/>
            <person name="Lipzen A."/>
            <person name="Lundell T."/>
            <person name="Morin E."/>
            <person name="Murat C."/>
            <person name="Riley R."/>
            <person name="Ohm R."/>
            <person name="Sun H."/>
            <person name="Tunlid A."/>
            <person name="Henrissat B."/>
            <person name="Grigoriev I.V."/>
            <person name="Hibbett D.S."/>
            <person name="Martin F."/>
        </authorList>
    </citation>
    <scope>NUCLEOTIDE SEQUENCE [LARGE SCALE GENOMIC DNA]</scope>
    <source>
        <strain evidence="4">F 1598</strain>
    </source>
</reference>
<feature type="compositionally biased region" description="Low complexity" evidence="1">
    <location>
        <begin position="688"/>
        <end position="697"/>
    </location>
</feature>
<feature type="region of interest" description="Disordered" evidence="1">
    <location>
        <begin position="108"/>
        <end position="140"/>
    </location>
</feature>
<evidence type="ECO:0000313" key="4">
    <source>
        <dbReference type="Proteomes" id="UP000054166"/>
    </source>
</evidence>
<protein>
    <recommendedName>
        <fullName evidence="2">DUF4100 domain-containing protein</fullName>
    </recommendedName>
</protein>
<evidence type="ECO:0000256" key="1">
    <source>
        <dbReference type="SAM" id="MobiDB-lite"/>
    </source>
</evidence>
<feature type="region of interest" description="Disordered" evidence="1">
    <location>
        <begin position="686"/>
        <end position="707"/>
    </location>
</feature>
<dbReference type="Pfam" id="PF13352">
    <property type="entry name" value="DUF4100"/>
    <property type="match status" value="1"/>
</dbReference>
<dbReference type="EMBL" id="KN833445">
    <property type="protein sequence ID" value="KIM71157.1"/>
    <property type="molecule type" value="Genomic_DNA"/>
</dbReference>